<dbReference type="SUPFAM" id="SSF53098">
    <property type="entry name" value="Ribonuclease H-like"/>
    <property type="match status" value="1"/>
</dbReference>
<protein>
    <recommendedName>
        <fullName evidence="4">Exonuclease domain-containing protein</fullName>
    </recommendedName>
</protein>
<keyword evidence="3" id="KW-0269">Exonuclease</keyword>
<reference evidence="5 6" key="1">
    <citation type="journal article" date="2011" name="J. Gen. Appl. Microbiol.">
        <title>Draft genome sequencing of the enigmatic basidiomycete Mixia osmundae.</title>
        <authorList>
            <person name="Nishida H."/>
            <person name="Nagatsuka Y."/>
            <person name="Sugiyama J."/>
        </authorList>
    </citation>
    <scope>NUCLEOTIDE SEQUENCE [LARGE SCALE GENOMIC DNA]</scope>
    <source>
        <strain evidence="6">CBS 9802 / IAM 14324 / JCM 22182 / KY 12970</strain>
    </source>
</reference>
<dbReference type="InterPro" id="IPR036397">
    <property type="entry name" value="RNaseH_sf"/>
</dbReference>
<dbReference type="InterPro" id="IPR013520">
    <property type="entry name" value="Ribonucl_H"/>
</dbReference>
<dbReference type="OrthoDB" id="448399at2759"/>
<evidence type="ECO:0000256" key="1">
    <source>
        <dbReference type="ARBA" id="ARBA00022722"/>
    </source>
</evidence>
<dbReference type="InterPro" id="IPR051274">
    <property type="entry name" value="3-5_Exoribonuclease"/>
</dbReference>
<evidence type="ECO:0000313" key="6">
    <source>
        <dbReference type="Proteomes" id="UP000009131"/>
    </source>
</evidence>
<dbReference type="InterPro" id="IPR047201">
    <property type="entry name" value="ERI-1_3'hExo-like"/>
</dbReference>
<dbReference type="EMBL" id="BABT02000047">
    <property type="protein sequence ID" value="GAA94850.1"/>
    <property type="molecule type" value="Genomic_DNA"/>
</dbReference>
<dbReference type="GO" id="GO:0000175">
    <property type="term" value="F:3'-5'-RNA exonuclease activity"/>
    <property type="evidence" value="ECO:0007669"/>
    <property type="project" value="InterPro"/>
</dbReference>
<reference evidence="5 6" key="2">
    <citation type="journal article" date="2012" name="Open Biol.">
        <title>Characteristics of nucleosomes and linker DNA regions on the genome of the basidiomycete Mixia osmundae revealed by mono- and dinucleosome mapping.</title>
        <authorList>
            <person name="Nishida H."/>
            <person name="Kondo S."/>
            <person name="Matsumoto T."/>
            <person name="Suzuki Y."/>
            <person name="Yoshikawa H."/>
            <person name="Taylor T.D."/>
            <person name="Sugiyama J."/>
        </authorList>
    </citation>
    <scope>NUCLEOTIDE SEQUENCE [LARGE SCALE GENOMIC DNA]</scope>
    <source>
        <strain evidence="6">CBS 9802 / IAM 14324 / JCM 22182 / KY 12970</strain>
    </source>
</reference>
<dbReference type="OMA" id="FNYANEI"/>
<organism evidence="5 6">
    <name type="scientific">Mixia osmundae (strain CBS 9802 / IAM 14324 / JCM 22182 / KY 12970)</name>
    <dbReference type="NCBI Taxonomy" id="764103"/>
    <lineage>
        <taxon>Eukaryota</taxon>
        <taxon>Fungi</taxon>
        <taxon>Dikarya</taxon>
        <taxon>Basidiomycota</taxon>
        <taxon>Pucciniomycotina</taxon>
        <taxon>Mixiomycetes</taxon>
        <taxon>Mixiales</taxon>
        <taxon>Mixiaceae</taxon>
        <taxon>Mixia</taxon>
    </lineage>
</organism>
<dbReference type="HOGENOM" id="CLU_037266_1_1_1"/>
<evidence type="ECO:0000259" key="4">
    <source>
        <dbReference type="SMART" id="SM00479"/>
    </source>
</evidence>
<dbReference type="Gene3D" id="3.30.420.10">
    <property type="entry name" value="Ribonuclease H-like superfamily/Ribonuclease H"/>
    <property type="match status" value="1"/>
</dbReference>
<dbReference type="PANTHER" id="PTHR23044:SF61">
    <property type="entry name" value="3'-5' EXORIBONUCLEASE 1-RELATED"/>
    <property type="match status" value="1"/>
</dbReference>
<dbReference type="eggNOG" id="KOG0542">
    <property type="taxonomic scope" value="Eukaryota"/>
</dbReference>
<evidence type="ECO:0000256" key="3">
    <source>
        <dbReference type="ARBA" id="ARBA00022839"/>
    </source>
</evidence>
<evidence type="ECO:0000256" key="2">
    <source>
        <dbReference type="ARBA" id="ARBA00022801"/>
    </source>
</evidence>
<keyword evidence="1" id="KW-0540">Nuclease</keyword>
<dbReference type="InterPro" id="IPR012337">
    <property type="entry name" value="RNaseH-like_sf"/>
</dbReference>
<dbReference type="AlphaFoldDB" id="G7DW44"/>
<dbReference type="PANTHER" id="PTHR23044">
    <property type="entry name" value="3'-5' EXONUCLEASE ERI1-RELATED"/>
    <property type="match status" value="1"/>
</dbReference>
<dbReference type="Pfam" id="PF00929">
    <property type="entry name" value="RNase_T"/>
    <property type="match status" value="1"/>
</dbReference>
<dbReference type="RefSeq" id="XP_014565025.1">
    <property type="nucleotide sequence ID" value="XM_014709539.1"/>
</dbReference>
<dbReference type="GO" id="GO:0003676">
    <property type="term" value="F:nucleic acid binding"/>
    <property type="evidence" value="ECO:0007669"/>
    <property type="project" value="InterPro"/>
</dbReference>
<sequence length="349" mass="39872">MGTSIVMEGQDTPALKIVLGDDKDVAYRSRGKLLPEDQQSTEPHIIRTFANLSLAARDERRKNKIMEPMPGVTRPECVDYDAYLVCDVEATCEDGAGYTFPNEIIELPITMLRWRKCEPRRTLKKILNEWELYVHAEFHTYVQPTWNKTLSKYCEDLTGISQAQVDRAPSWREALKLLSDWVLAHGIQGKGKLKSCFITDGPWDLRDFVPKTCWINGVSVPPMMTERYIDLRLCAATYFKIQPKLDSARALRIPHRKPDRMDVPSLLDALGLPPFEGRQHSGRADTRNTARVVMGFADIGWILIPTLHELPRSIPNNRWPWQSRSRSRHIIWPVTTSTAHAGQAPTARM</sequence>
<proteinExistence type="predicted"/>
<gene>
    <name evidence="5" type="primary">Mo01504</name>
    <name evidence="5" type="ORF">E5Q_01504</name>
</gene>
<dbReference type="CDD" id="cd06133">
    <property type="entry name" value="ERI-1_3'hExo_like"/>
    <property type="match status" value="1"/>
</dbReference>
<comment type="caution">
    <text evidence="5">The sequence shown here is derived from an EMBL/GenBank/DDBJ whole genome shotgun (WGS) entry which is preliminary data.</text>
</comment>
<dbReference type="InParanoid" id="G7DW44"/>
<accession>G7DW44</accession>
<feature type="domain" description="Exonuclease" evidence="4">
    <location>
        <begin position="82"/>
        <end position="302"/>
    </location>
</feature>
<keyword evidence="2" id="KW-0378">Hydrolase</keyword>
<evidence type="ECO:0000313" key="5">
    <source>
        <dbReference type="EMBL" id="GAA94850.1"/>
    </source>
</evidence>
<dbReference type="SMART" id="SM00479">
    <property type="entry name" value="EXOIII"/>
    <property type="match status" value="1"/>
</dbReference>
<dbReference type="FunCoup" id="G7DW44">
    <property type="interactions" value="239"/>
</dbReference>
<dbReference type="Proteomes" id="UP000009131">
    <property type="component" value="Unassembled WGS sequence"/>
</dbReference>
<keyword evidence="6" id="KW-1185">Reference proteome</keyword>
<dbReference type="STRING" id="764103.G7DW44"/>
<name>G7DW44_MIXOS</name>